<name>A0A193QHF2_SODGM</name>
<proteinExistence type="predicted"/>
<evidence type="ECO:0000313" key="2">
    <source>
        <dbReference type="Proteomes" id="UP000245838"/>
    </source>
</evidence>
<dbReference type="AlphaFoldDB" id="A0A193QHF2"/>
<gene>
    <name evidence="1" type="ORF">SGGMMB4_01801</name>
</gene>
<reference evidence="1 2" key="1">
    <citation type="submission" date="2015-05" db="EMBL/GenBank/DDBJ databases">
        <authorList>
            <person name="Goodhead I."/>
        </authorList>
    </citation>
    <scope>NUCLEOTIDE SEQUENCE [LARGE SCALE GENOMIC DNA]</scope>
    <source>
        <strain evidence="2">morsitans</strain>
    </source>
</reference>
<evidence type="ECO:0000313" key="1">
    <source>
        <dbReference type="EMBL" id="CRL44607.1"/>
    </source>
</evidence>
<accession>A0A193QHF2</accession>
<sequence length="29" mass="3337">MASGYFLLNNRRTDQFSYATLKPKTSGLR</sequence>
<dbReference type="EMBL" id="LN854557">
    <property type="protein sequence ID" value="CRL44607.1"/>
    <property type="molecule type" value="Genomic_DNA"/>
</dbReference>
<dbReference type="Proteomes" id="UP000245838">
    <property type="component" value="Chromosome sggmmb4_Chromosome"/>
</dbReference>
<protein>
    <submittedName>
        <fullName evidence="1">Uncharacterized protein</fullName>
    </submittedName>
</protein>
<organism evidence="1 2">
    <name type="scientific">Sodalis glossinidius (strain morsitans)</name>
    <dbReference type="NCBI Taxonomy" id="343509"/>
    <lineage>
        <taxon>Bacteria</taxon>
        <taxon>Pseudomonadati</taxon>
        <taxon>Pseudomonadota</taxon>
        <taxon>Gammaproteobacteria</taxon>
        <taxon>Enterobacterales</taxon>
        <taxon>Bruguierivoracaceae</taxon>
        <taxon>Sodalis</taxon>
    </lineage>
</organism>